<organism evidence="2 3">
    <name type="scientific">Mycolicibacterium chlorophenolicum</name>
    <dbReference type="NCBI Taxonomy" id="37916"/>
    <lineage>
        <taxon>Bacteria</taxon>
        <taxon>Bacillati</taxon>
        <taxon>Actinomycetota</taxon>
        <taxon>Actinomycetes</taxon>
        <taxon>Mycobacteriales</taxon>
        <taxon>Mycobacteriaceae</taxon>
        <taxon>Mycolicibacterium</taxon>
    </lineage>
</organism>
<dbReference type="Proteomes" id="UP000036513">
    <property type="component" value="Unassembled WGS sequence"/>
</dbReference>
<dbReference type="SMR" id="A0A0J6VJI9"/>
<evidence type="ECO:0000256" key="1">
    <source>
        <dbReference type="SAM" id="Phobius"/>
    </source>
</evidence>
<dbReference type="AlphaFoldDB" id="A0A0J6VJI9"/>
<gene>
    <name evidence="2" type="ORF">MCHLDSM_04689</name>
</gene>
<evidence type="ECO:0000313" key="3">
    <source>
        <dbReference type="Proteomes" id="UP000036513"/>
    </source>
</evidence>
<name>A0A0J6VJI9_9MYCO</name>
<comment type="caution">
    <text evidence="2">The sequence shown here is derived from an EMBL/GenBank/DDBJ whole genome shotgun (WGS) entry which is preliminary data.</text>
</comment>
<feature type="transmembrane region" description="Helical" evidence="1">
    <location>
        <begin position="94"/>
        <end position="112"/>
    </location>
</feature>
<dbReference type="PATRIC" id="fig|37916.4.peg.4690"/>
<keyword evidence="1" id="KW-0472">Membrane</keyword>
<feature type="transmembrane region" description="Helical" evidence="1">
    <location>
        <begin position="55"/>
        <end position="74"/>
    </location>
</feature>
<dbReference type="EMBL" id="JYNL01000060">
    <property type="protein sequence ID" value="KMO71160.1"/>
    <property type="molecule type" value="Genomic_DNA"/>
</dbReference>
<keyword evidence="1" id="KW-0812">Transmembrane</keyword>
<keyword evidence="1" id="KW-1133">Transmembrane helix</keyword>
<evidence type="ECO:0008006" key="4">
    <source>
        <dbReference type="Google" id="ProtNLM"/>
    </source>
</evidence>
<accession>A0A0J6VJI9</accession>
<feature type="transmembrane region" description="Helical" evidence="1">
    <location>
        <begin position="27"/>
        <end position="48"/>
    </location>
</feature>
<dbReference type="RefSeq" id="WP_048471977.1">
    <property type="nucleotide sequence ID" value="NZ_JYNL01000060.1"/>
</dbReference>
<proteinExistence type="predicted"/>
<sequence length="123" mass="12496">MTWLLVALGGAAGSAIGALLMRRPTGTRLLVAAAAICGLMGMLSAQLLSPKVTAVLAYGVLGSAASMVTMAVASPMWVGADAPVRSTVAVTKRLAVYCVVGVTFALLGYLAVRGGATLYRKLR</sequence>
<dbReference type="STRING" id="37916.MCHLDSM_04689"/>
<keyword evidence="3" id="KW-1185">Reference proteome</keyword>
<reference evidence="2 3" key="1">
    <citation type="journal article" date="2015" name="Genome Biol. Evol.">
        <title>Characterization of Three Mycobacterium spp. with Potential Use in Bioremediation by Genome Sequencing and Comparative Genomics.</title>
        <authorList>
            <person name="Das S."/>
            <person name="Pettersson B.M."/>
            <person name="Behra P.R."/>
            <person name="Ramesh M."/>
            <person name="Dasgupta S."/>
            <person name="Bhattacharya A."/>
            <person name="Kirsebom L.A."/>
        </authorList>
    </citation>
    <scope>NUCLEOTIDE SEQUENCE [LARGE SCALE GENOMIC DNA]</scope>
    <source>
        <strain evidence="2 3">DSM 43826</strain>
    </source>
</reference>
<evidence type="ECO:0000313" key="2">
    <source>
        <dbReference type="EMBL" id="KMO71160.1"/>
    </source>
</evidence>
<protein>
    <recommendedName>
        <fullName evidence="4">Fluoride ion transporter CrcB</fullName>
    </recommendedName>
</protein>